<dbReference type="InterPro" id="IPR008906">
    <property type="entry name" value="HATC_C_dom"/>
</dbReference>
<feature type="domain" description="HAT C-terminal dimerisation" evidence="2">
    <location>
        <begin position="151"/>
        <end position="222"/>
    </location>
</feature>
<evidence type="ECO:0000259" key="2">
    <source>
        <dbReference type="Pfam" id="PF05699"/>
    </source>
</evidence>
<feature type="region of interest" description="Disordered" evidence="1">
    <location>
        <begin position="131"/>
        <end position="150"/>
    </location>
</feature>
<keyword evidence="4" id="KW-1185">Reference proteome</keyword>
<feature type="compositionally biased region" description="Polar residues" evidence="1">
    <location>
        <begin position="136"/>
        <end position="149"/>
    </location>
</feature>
<name>A0ABM1YM35_AEDAL</name>
<sequence>MKDNSLAAKLLKAMEKRLKKLTSTVQFKVSLYMDPRYNYIGSNRISVSDKDAAQRYLLKLWNRLNNLEGHANSEENAEGSDAKNDVLECYLDTYFQKDSPCPEAESAPSENAKIYQLIKELELRTKVPITAPPYTKLQNPNDSSSNPSVLPTAKKESFDILRYWMAEQVRNPQMFRLAMVVYSAPSTQVSVERGFSALKLILTDHRQRLSDERIQELMVLKLNPDLLADIAKQLNAEMDE</sequence>
<dbReference type="Pfam" id="PF05699">
    <property type="entry name" value="Dimer_Tnp_hAT"/>
    <property type="match status" value="1"/>
</dbReference>
<dbReference type="RefSeq" id="XP_062705323.1">
    <property type="nucleotide sequence ID" value="XM_062849339.1"/>
</dbReference>
<dbReference type="InterPro" id="IPR012337">
    <property type="entry name" value="RNaseH-like_sf"/>
</dbReference>
<protein>
    <recommendedName>
        <fullName evidence="2">HAT C-terminal dimerisation domain-containing protein</fullName>
    </recommendedName>
</protein>
<accession>A0ABM1YM35</accession>
<dbReference type="EnsemblMetazoa" id="AALFPA23_010404.R14536">
    <property type="protein sequence ID" value="AALFPA23_010404.P14536"/>
    <property type="gene ID" value="AALFPA23_010404"/>
</dbReference>
<dbReference type="SUPFAM" id="SSF53098">
    <property type="entry name" value="Ribonuclease H-like"/>
    <property type="match status" value="1"/>
</dbReference>
<reference evidence="3" key="2">
    <citation type="submission" date="2025-05" db="UniProtKB">
        <authorList>
            <consortium name="EnsemblMetazoa"/>
        </authorList>
    </citation>
    <scope>IDENTIFICATION</scope>
    <source>
        <strain evidence="3">Foshan</strain>
    </source>
</reference>
<dbReference type="GeneID" id="134287478"/>
<evidence type="ECO:0000256" key="1">
    <source>
        <dbReference type="SAM" id="MobiDB-lite"/>
    </source>
</evidence>
<organism evidence="3 4">
    <name type="scientific">Aedes albopictus</name>
    <name type="common">Asian tiger mosquito</name>
    <name type="synonym">Stegomyia albopicta</name>
    <dbReference type="NCBI Taxonomy" id="7160"/>
    <lineage>
        <taxon>Eukaryota</taxon>
        <taxon>Metazoa</taxon>
        <taxon>Ecdysozoa</taxon>
        <taxon>Arthropoda</taxon>
        <taxon>Hexapoda</taxon>
        <taxon>Insecta</taxon>
        <taxon>Pterygota</taxon>
        <taxon>Neoptera</taxon>
        <taxon>Endopterygota</taxon>
        <taxon>Diptera</taxon>
        <taxon>Nematocera</taxon>
        <taxon>Culicoidea</taxon>
        <taxon>Culicidae</taxon>
        <taxon>Culicinae</taxon>
        <taxon>Aedini</taxon>
        <taxon>Aedes</taxon>
        <taxon>Stegomyia</taxon>
    </lineage>
</organism>
<dbReference type="Proteomes" id="UP000069940">
    <property type="component" value="Unassembled WGS sequence"/>
</dbReference>
<evidence type="ECO:0000313" key="3">
    <source>
        <dbReference type="EnsemblMetazoa" id="AALFPA23_010404.P14536"/>
    </source>
</evidence>
<evidence type="ECO:0000313" key="4">
    <source>
        <dbReference type="Proteomes" id="UP000069940"/>
    </source>
</evidence>
<reference evidence="4" key="1">
    <citation type="journal article" date="2015" name="Proc. Natl. Acad. Sci. U.S.A.">
        <title>Genome sequence of the Asian Tiger mosquito, Aedes albopictus, reveals insights into its biology, genetics, and evolution.</title>
        <authorList>
            <person name="Chen X.G."/>
            <person name="Jiang X."/>
            <person name="Gu J."/>
            <person name="Xu M."/>
            <person name="Wu Y."/>
            <person name="Deng Y."/>
            <person name="Zhang C."/>
            <person name="Bonizzoni M."/>
            <person name="Dermauw W."/>
            <person name="Vontas J."/>
            <person name="Armbruster P."/>
            <person name="Huang X."/>
            <person name="Yang Y."/>
            <person name="Zhang H."/>
            <person name="He W."/>
            <person name="Peng H."/>
            <person name="Liu Y."/>
            <person name="Wu K."/>
            <person name="Chen J."/>
            <person name="Lirakis M."/>
            <person name="Topalis P."/>
            <person name="Van Leeuwen T."/>
            <person name="Hall A.B."/>
            <person name="Jiang X."/>
            <person name="Thorpe C."/>
            <person name="Mueller R.L."/>
            <person name="Sun C."/>
            <person name="Waterhouse R.M."/>
            <person name="Yan G."/>
            <person name="Tu Z.J."/>
            <person name="Fang X."/>
            <person name="James A.A."/>
        </authorList>
    </citation>
    <scope>NUCLEOTIDE SEQUENCE [LARGE SCALE GENOMIC DNA]</scope>
    <source>
        <strain evidence="4">Foshan</strain>
    </source>
</reference>
<proteinExistence type="predicted"/>